<accession>A0ABP9RWB1</accession>
<gene>
    <name evidence="1" type="ORF">GCM10025772_06910</name>
</gene>
<comment type="caution">
    <text evidence="1">The sequence shown here is derived from an EMBL/GenBank/DDBJ whole genome shotgun (WGS) entry which is preliminary data.</text>
</comment>
<proteinExistence type="predicted"/>
<evidence type="ECO:0000313" key="1">
    <source>
        <dbReference type="EMBL" id="GAA5187998.1"/>
    </source>
</evidence>
<evidence type="ECO:0000313" key="2">
    <source>
        <dbReference type="Proteomes" id="UP001501600"/>
    </source>
</evidence>
<dbReference type="Proteomes" id="UP001501600">
    <property type="component" value="Unassembled WGS sequence"/>
</dbReference>
<dbReference type="RefSeq" id="WP_345315647.1">
    <property type="nucleotide sequence ID" value="NZ_BAABLF010000005.1"/>
</dbReference>
<keyword evidence="2" id="KW-1185">Reference proteome</keyword>
<reference evidence="2" key="1">
    <citation type="journal article" date="2019" name="Int. J. Syst. Evol. Microbiol.">
        <title>The Global Catalogue of Microorganisms (GCM) 10K type strain sequencing project: providing services to taxonomists for standard genome sequencing and annotation.</title>
        <authorList>
            <consortium name="The Broad Institute Genomics Platform"/>
            <consortium name="The Broad Institute Genome Sequencing Center for Infectious Disease"/>
            <person name="Wu L."/>
            <person name="Ma J."/>
        </authorList>
    </citation>
    <scope>NUCLEOTIDE SEQUENCE [LARGE SCALE GENOMIC DNA]</scope>
    <source>
        <strain evidence="2">JCM 18720</strain>
    </source>
</reference>
<sequence length="104" mass="12383">MSMKSAKEFAAWMIDRFGDYEEGVYLDKEDLKSLSGRHTLRQDFIADVHFELTRRGMGFVTDTLREKYYLFYLPELYWKEVADHYKPAATIHEIPARKIQGRRS</sequence>
<dbReference type="EMBL" id="BAABLF010000005">
    <property type="protein sequence ID" value="GAA5187998.1"/>
    <property type="molecule type" value="Genomic_DNA"/>
</dbReference>
<name>A0ABP9RWB1_9GAMM</name>
<protein>
    <submittedName>
        <fullName evidence="1">Uncharacterized protein</fullName>
    </submittedName>
</protein>
<organism evidence="1 2">
    <name type="scientific">Ferrimonas gelatinilytica</name>
    <dbReference type="NCBI Taxonomy" id="1255257"/>
    <lineage>
        <taxon>Bacteria</taxon>
        <taxon>Pseudomonadati</taxon>
        <taxon>Pseudomonadota</taxon>
        <taxon>Gammaproteobacteria</taxon>
        <taxon>Alteromonadales</taxon>
        <taxon>Ferrimonadaceae</taxon>
        <taxon>Ferrimonas</taxon>
    </lineage>
</organism>